<dbReference type="InterPro" id="IPR012334">
    <property type="entry name" value="Pectin_lyas_fold"/>
</dbReference>
<dbReference type="Pfam" id="PF01095">
    <property type="entry name" value="Pectinesterase"/>
    <property type="match status" value="1"/>
</dbReference>
<sequence>MQSYLSDPIRPEGWIYWNDTTLNYLESLYYAEFENYGPGYNVTSRVKWLGYHRLNDSRQATNFTVSEFIDGDLWLPSTGIGFTAATKKIKGWKYRSLKAGIHGREV</sequence>
<evidence type="ECO:0000259" key="4">
    <source>
        <dbReference type="Pfam" id="PF01095"/>
    </source>
</evidence>
<dbReference type="OrthoDB" id="2019149at2759"/>
<dbReference type="UniPathway" id="UPA00545">
    <property type="reaction ID" value="UER00823"/>
</dbReference>
<dbReference type="Proteomes" id="UP000631114">
    <property type="component" value="Unassembled WGS sequence"/>
</dbReference>
<dbReference type="GO" id="GO:0030599">
    <property type="term" value="F:pectinesterase activity"/>
    <property type="evidence" value="ECO:0007669"/>
    <property type="project" value="InterPro"/>
</dbReference>
<evidence type="ECO:0000313" key="6">
    <source>
        <dbReference type="Proteomes" id="UP000631114"/>
    </source>
</evidence>
<reference evidence="5 6" key="1">
    <citation type="submission" date="2020-10" db="EMBL/GenBank/DDBJ databases">
        <title>The Coptis chinensis genome and diversification of protoberbering-type alkaloids.</title>
        <authorList>
            <person name="Wang B."/>
            <person name="Shu S."/>
            <person name="Song C."/>
            <person name="Liu Y."/>
        </authorList>
    </citation>
    <scope>NUCLEOTIDE SEQUENCE [LARGE SCALE GENOMIC DNA]</scope>
    <source>
        <strain evidence="5">HL-2020</strain>
        <tissue evidence="5">Leaf</tissue>
    </source>
</reference>
<evidence type="ECO:0000256" key="2">
    <source>
        <dbReference type="ARBA" id="ARBA00022801"/>
    </source>
</evidence>
<dbReference type="AlphaFoldDB" id="A0A835LQ59"/>
<gene>
    <name evidence="5" type="ORF">IFM89_000599</name>
</gene>
<dbReference type="InterPro" id="IPR011050">
    <property type="entry name" value="Pectin_lyase_fold/virulence"/>
</dbReference>
<dbReference type="GO" id="GO:0042545">
    <property type="term" value="P:cell wall modification"/>
    <property type="evidence" value="ECO:0007669"/>
    <property type="project" value="InterPro"/>
</dbReference>
<proteinExistence type="predicted"/>
<dbReference type="GO" id="GO:0045490">
    <property type="term" value="P:pectin catabolic process"/>
    <property type="evidence" value="ECO:0007669"/>
    <property type="project" value="UniProtKB-UniPathway"/>
</dbReference>
<comment type="caution">
    <text evidence="5">The sequence shown here is derived from an EMBL/GenBank/DDBJ whole genome shotgun (WGS) entry which is preliminary data.</text>
</comment>
<keyword evidence="6" id="KW-1185">Reference proteome</keyword>
<organism evidence="5 6">
    <name type="scientific">Coptis chinensis</name>
    <dbReference type="NCBI Taxonomy" id="261450"/>
    <lineage>
        <taxon>Eukaryota</taxon>
        <taxon>Viridiplantae</taxon>
        <taxon>Streptophyta</taxon>
        <taxon>Embryophyta</taxon>
        <taxon>Tracheophyta</taxon>
        <taxon>Spermatophyta</taxon>
        <taxon>Magnoliopsida</taxon>
        <taxon>Ranunculales</taxon>
        <taxon>Ranunculaceae</taxon>
        <taxon>Coptidoideae</taxon>
        <taxon>Coptis</taxon>
    </lineage>
</organism>
<accession>A0A835LQ59</accession>
<feature type="domain" description="Pectinesterase catalytic" evidence="4">
    <location>
        <begin position="1"/>
        <end position="72"/>
    </location>
</feature>
<dbReference type="PANTHER" id="PTHR31707">
    <property type="entry name" value="PECTINESTERASE"/>
    <property type="match status" value="1"/>
</dbReference>
<comment type="pathway">
    <text evidence="1">Glycan metabolism; pectin degradation; 2-dehydro-3-deoxy-D-gluconate from pectin: step 1/5.</text>
</comment>
<keyword evidence="2" id="KW-0378">Hydrolase</keyword>
<dbReference type="EMBL" id="JADFTS010000007">
    <property type="protein sequence ID" value="KAF9595511.1"/>
    <property type="molecule type" value="Genomic_DNA"/>
</dbReference>
<dbReference type="Gene3D" id="2.160.20.10">
    <property type="entry name" value="Single-stranded right-handed beta-helix, Pectin lyase-like"/>
    <property type="match status" value="1"/>
</dbReference>
<keyword evidence="3" id="KW-0063">Aspartyl esterase</keyword>
<evidence type="ECO:0000313" key="5">
    <source>
        <dbReference type="EMBL" id="KAF9595511.1"/>
    </source>
</evidence>
<dbReference type="SUPFAM" id="SSF51126">
    <property type="entry name" value="Pectin lyase-like"/>
    <property type="match status" value="1"/>
</dbReference>
<protein>
    <recommendedName>
        <fullName evidence="4">Pectinesterase catalytic domain-containing protein</fullName>
    </recommendedName>
</protein>
<name>A0A835LQ59_9MAGN</name>
<dbReference type="InterPro" id="IPR000070">
    <property type="entry name" value="Pectinesterase_cat"/>
</dbReference>
<evidence type="ECO:0000256" key="1">
    <source>
        <dbReference type="ARBA" id="ARBA00005184"/>
    </source>
</evidence>
<evidence type="ECO:0000256" key="3">
    <source>
        <dbReference type="ARBA" id="ARBA00023085"/>
    </source>
</evidence>